<proteinExistence type="inferred from homology"/>
<keyword evidence="2 10" id="KW-0639">Primosome</keyword>
<dbReference type="GO" id="GO:1990077">
    <property type="term" value="C:primosome complex"/>
    <property type="evidence" value="ECO:0007669"/>
    <property type="project" value="UniProtKB-KW"/>
</dbReference>
<dbReference type="GO" id="GO:0000178">
    <property type="term" value="C:exosome (RNase complex)"/>
    <property type="evidence" value="ECO:0007669"/>
    <property type="project" value="UniProtKB-KW"/>
</dbReference>
<protein>
    <recommendedName>
        <fullName evidence="10">DNA primase DnaG</fullName>
        <ecNumber evidence="10">2.7.7.101</ecNumber>
    </recommendedName>
</protein>
<keyword evidence="4 10" id="KW-0548">Nucleotidyltransferase</keyword>
<evidence type="ECO:0000313" key="13">
    <source>
        <dbReference type="EMBL" id="ADL19758.1"/>
    </source>
</evidence>
<comment type="subunit">
    <text evidence="10">Forms a ternary complex with MCM helicase and DNA. Component of the archaeal exosome complex.</text>
</comment>
<evidence type="ECO:0000259" key="12">
    <source>
        <dbReference type="PROSITE" id="PS50880"/>
    </source>
</evidence>
<keyword evidence="9 10" id="KW-0804">Transcription</keyword>
<keyword evidence="8" id="KW-0460">Magnesium</keyword>
<dbReference type="Pfam" id="PF13662">
    <property type="entry name" value="Toprim_4"/>
    <property type="match status" value="1"/>
</dbReference>
<comment type="function">
    <text evidence="10">RNA polymerase that catalyzes the synthesis of short RNA molecules used as primers for DNA polymerase during DNA replication. Also part of the exosome, which is a complex involved in RNA degradation. Acts as a poly(A)-binding protein that enhances the interaction between heteropolymeric, adenine-rich transcripts and the exosome.</text>
</comment>
<dbReference type="GO" id="GO:0003899">
    <property type="term" value="F:DNA-directed RNA polymerase activity"/>
    <property type="evidence" value="ECO:0007669"/>
    <property type="project" value="UniProtKB-UniRule"/>
</dbReference>
<dbReference type="HOGENOM" id="CLU_034626_0_0_2"/>
<dbReference type="HAMAP" id="MF_00007">
    <property type="entry name" value="DNA_primase_DnaG_arc"/>
    <property type="match status" value="1"/>
</dbReference>
<dbReference type="FunCoup" id="D9Q370">
    <property type="interactions" value="1"/>
</dbReference>
<evidence type="ECO:0000256" key="6">
    <source>
        <dbReference type="ARBA" id="ARBA00022723"/>
    </source>
</evidence>
<evidence type="ECO:0000313" key="14">
    <source>
        <dbReference type="Proteomes" id="UP000000346"/>
    </source>
</evidence>
<dbReference type="EMBL" id="CP001742">
    <property type="protein sequence ID" value="ADL19758.1"/>
    <property type="molecule type" value="Genomic_DNA"/>
</dbReference>
<dbReference type="CDD" id="cd01029">
    <property type="entry name" value="TOPRIM_primases"/>
    <property type="match status" value="1"/>
</dbReference>
<evidence type="ECO:0000256" key="5">
    <source>
        <dbReference type="ARBA" id="ARBA00022705"/>
    </source>
</evidence>
<keyword evidence="7 10" id="KW-0271">Exosome</keyword>
<reference evidence="13 14" key="1">
    <citation type="journal article" date="2010" name="Appl. Environ. Microbiol.">
        <title>The genome sequence of the crenarchaeon Acidilobus saccharovorans supports a new order, Acidilobales, and suggests an important ecological role in terrestrial acidic hot springs.</title>
        <authorList>
            <person name="Mardanov A.V."/>
            <person name="Svetlitchnyi V.A."/>
            <person name="Beletsky A.V."/>
            <person name="Prokofeva M.I."/>
            <person name="Bonch-Osmolovskaya E.A."/>
            <person name="Ravin N.V."/>
            <person name="Skryabin K.G."/>
        </authorList>
    </citation>
    <scope>NUCLEOTIDE SEQUENCE [LARGE SCALE GENOMIC DNA]</scope>
    <source>
        <strain evidence="14">DSM 16705 / JCM 18335 / VKM B-2471 / 345-15</strain>
    </source>
</reference>
<dbReference type="PANTHER" id="PTHR30313">
    <property type="entry name" value="DNA PRIMASE"/>
    <property type="match status" value="1"/>
</dbReference>
<dbReference type="RefSeq" id="WP_013267270.1">
    <property type="nucleotide sequence ID" value="NC_014374.1"/>
</dbReference>
<evidence type="ECO:0000256" key="9">
    <source>
        <dbReference type="ARBA" id="ARBA00023163"/>
    </source>
</evidence>
<keyword evidence="5 10" id="KW-0235">DNA replication</keyword>
<evidence type="ECO:0000256" key="4">
    <source>
        <dbReference type="ARBA" id="ARBA00022695"/>
    </source>
</evidence>
<dbReference type="GO" id="GO:0008143">
    <property type="term" value="F:poly(A) binding"/>
    <property type="evidence" value="ECO:0007669"/>
    <property type="project" value="InterPro"/>
</dbReference>
<dbReference type="GeneID" id="9499609"/>
<gene>
    <name evidence="10" type="primary">dnaG</name>
    <name evidence="13" type="ordered locus">ASAC_1353</name>
</gene>
<dbReference type="InterPro" id="IPR050219">
    <property type="entry name" value="DnaG_primase"/>
</dbReference>
<feature type="region of interest" description="Disordered" evidence="11">
    <location>
        <begin position="272"/>
        <end position="327"/>
    </location>
</feature>
<dbReference type="PANTHER" id="PTHR30313:SF2">
    <property type="entry name" value="DNA PRIMASE"/>
    <property type="match status" value="1"/>
</dbReference>
<feature type="compositionally biased region" description="Low complexity" evidence="11">
    <location>
        <begin position="312"/>
        <end position="327"/>
    </location>
</feature>
<dbReference type="SUPFAM" id="SSF110455">
    <property type="entry name" value="Toprim domain"/>
    <property type="match status" value="1"/>
</dbReference>
<evidence type="ECO:0000256" key="2">
    <source>
        <dbReference type="ARBA" id="ARBA00022515"/>
    </source>
</evidence>
<sequence length="439" mass="48403">MLKYLIRASFEVDGRVEKHDIIGAVFGQTEGLLGSEFNLEELQNKDKIGRVHIDLKYQGTKTVGEIQIPSNLDRVETVLLAAMIETVDKVGPYTARITVESIEDLRAEKLKWIVQRARELLQTVKEQEPDIKEIIREVTQRIEAQPKVIEYGEDKLPAGPDVEKSDTIIIVEGRADVINLGRYGYTNTIAIGGAKERVPKTIIDLAKGKKVILFVDGDRGGEMIMRTVLSQMHVDYVARAPKGMEVEQLTGKEVARALAQMVPAEEMMKQLGMAPAQPAQQVQQPQPPAGAAAQQEQQAVVQPPAAQPPQQPQAEAQAVAQEAQPQQAEVAQQQAGVTSLIMPKQVLDNMKELKGTLEAVAYDRSWNEVARLKVKDLFNWMQQIEPGKVYAVVFDGIITQRLIDAASEKGVALLIGARIGSKVSSRKGDVVFMTFSDIV</sequence>
<dbReference type="AlphaFoldDB" id="D9Q370"/>
<comment type="catalytic activity">
    <reaction evidence="10">
        <text>ssDNA + n NTP = ssDNA/pppN(pN)n-1 hybrid + (n-1) diphosphate.</text>
        <dbReference type="EC" id="2.7.7.101"/>
    </reaction>
</comment>
<evidence type="ECO:0000256" key="3">
    <source>
        <dbReference type="ARBA" id="ARBA00022679"/>
    </source>
</evidence>
<accession>D9Q370</accession>
<evidence type="ECO:0000256" key="7">
    <source>
        <dbReference type="ARBA" id="ARBA00022835"/>
    </source>
</evidence>
<keyword evidence="3 10" id="KW-0808">Transferase</keyword>
<dbReference type="NCBIfam" id="NF003108">
    <property type="entry name" value="PRK04031.1-1"/>
    <property type="match status" value="1"/>
</dbReference>
<evidence type="ECO:0000256" key="11">
    <source>
        <dbReference type="SAM" id="MobiDB-lite"/>
    </source>
</evidence>
<organism evidence="13 14">
    <name type="scientific">Acidilobus saccharovorans (strain DSM 16705 / JCM 18335 / VKM B-2471 / 345-15)</name>
    <dbReference type="NCBI Taxonomy" id="666510"/>
    <lineage>
        <taxon>Archaea</taxon>
        <taxon>Thermoproteota</taxon>
        <taxon>Thermoprotei</taxon>
        <taxon>Acidilobales</taxon>
        <taxon>Acidilobaceae</taxon>
        <taxon>Acidilobus</taxon>
    </lineage>
</organism>
<keyword evidence="6" id="KW-0479">Metal-binding</keyword>
<keyword evidence="14" id="KW-1185">Reference proteome</keyword>
<dbReference type="eggNOG" id="arCOG04281">
    <property type="taxonomic scope" value="Archaea"/>
</dbReference>
<name>D9Q370_ACIS3</name>
<dbReference type="KEGG" id="asc:ASAC_1353"/>
<dbReference type="Gene3D" id="3.40.1360.10">
    <property type="match status" value="1"/>
</dbReference>
<comment type="similarity">
    <text evidence="10">Belongs to the archaeal DnaG primase family.</text>
</comment>
<dbReference type="InterPro" id="IPR034154">
    <property type="entry name" value="TOPRIM_DnaG/twinkle"/>
</dbReference>
<feature type="compositionally biased region" description="Low complexity" evidence="11">
    <location>
        <begin position="274"/>
        <end position="304"/>
    </location>
</feature>
<dbReference type="GO" id="GO:0046872">
    <property type="term" value="F:metal ion binding"/>
    <property type="evidence" value="ECO:0007669"/>
    <property type="project" value="UniProtKB-KW"/>
</dbReference>
<dbReference type="SMART" id="SM00493">
    <property type="entry name" value="TOPRIM"/>
    <property type="match status" value="1"/>
</dbReference>
<evidence type="ECO:0000256" key="1">
    <source>
        <dbReference type="ARBA" id="ARBA00022478"/>
    </source>
</evidence>
<dbReference type="InterPro" id="IPR006171">
    <property type="entry name" value="TOPRIM_dom"/>
</dbReference>
<dbReference type="InterPro" id="IPR020607">
    <property type="entry name" value="Primase_DnaG_arc"/>
</dbReference>
<dbReference type="STRING" id="666510.ASAC_1353"/>
<dbReference type="GO" id="GO:0005737">
    <property type="term" value="C:cytoplasm"/>
    <property type="evidence" value="ECO:0007669"/>
    <property type="project" value="TreeGrafter"/>
</dbReference>
<dbReference type="Proteomes" id="UP000000346">
    <property type="component" value="Chromosome"/>
</dbReference>
<keyword evidence="1 10" id="KW-0240">DNA-directed RNA polymerase</keyword>
<dbReference type="InParanoid" id="D9Q370"/>
<evidence type="ECO:0000256" key="8">
    <source>
        <dbReference type="ARBA" id="ARBA00022842"/>
    </source>
</evidence>
<feature type="domain" description="Toprim" evidence="12">
    <location>
        <begin position="166"/>
        <end position="254"/>
    </location>
</feature>
<evidence type="ECO:0000256" key="10">
    <source>
        <dbReference type="HAMAP-Rule" id="MF_00007"/>
    </source>
</evidence>
<dbReference type="EC" id="2.7.7.101" evidence="10"/>
<dbReference type="PROSITE" id="PS50880">
    <property type="entry name" value="TOPRIM"/>
    <property type="match status" value="1"/>
</dbReference>
<dbReference type="GO" id="GO:0000428">
    <property type="term" value="C:DNA-directed RNA polymerase complex"/>
    <property type="evidence" value="ECO:0007669"/>
    <property type="project" value="UniProtKB-KW"/>
</dbReference>
<dbReference type="GO" id="GO:0006269">
    <property type="term" value="P:DNA replication, synthesis of primer"/>
    <property type="evidence" value="ECO:0007669"/>
    <property type="project" value="UniProtKB-UniRule"/>
</dbReference>